<organism evidence="3 4">
    <name type="scientific">Catenulispora subtropica</name>
    <dbReference type="NCBI Taxonomy" id="450798"/>
    <lineage>
        <taxon>Bacteria</taxon>
        <taxon>Bacillati</taxon>
        <taxon>Actinomycetota</taxon>
        <taxon>Actinomycetes</taxon>
        <taxon>Catenulisporales</taxon>
        <taxon>Catenulisporaceae</taxon>
        <taxon>Catenulispora</taxon>
    </lineage>
</organism>
<reference evidence="3 4" key="1">
    <citation type="journal article" date="2019" name="Int. J. Syst. Evol. Microbiol.">
        <title>The Global Catalogue of Microorganisms (GCM) 10K type strain sequencing project: providing services to taxonomists for standard genome sequencing and annotation.</title>
        <authorList>
            <consortium name="The Broad Institute Genomics Platform"/>
            <consortium name="The Broad Institute Genome Sequencing Center for Infectious Disease"/>
            <person name="Wu L."/>
            <person name="Ma J."/>
        </authorList>
    </citation>
    <scope>NUCLEOTIDE SEQUENCE [LARGE SCALE GENOMIC DNA]</scope>
    <source>
        <strain evidence="3 4">JCM 16013</strain>
    </source>
</reference>
<evidence type="ECO:0000313" key="4">
    <source>
        <dbReference type="Proteomes" id="UP001499854"/>
    </source>
</evidence>
<dbReference type="Proteomes" id="UP001499854">
    <property type="component" value="Unassembled WGS sequence"/>
</dbReference>
<dbReference type="InterPro" id="IPR014729">
    <property type="entry name" value="Rossmann-like_a/b/a_fold"/>
</dbReference>
<proteinExistence type="inferred from homology"/>
<dbReference type="PANTHER" id="PTHR46268">
    <property type="entry name" value="STRESS RESPONSE PROTEIN NHAX"/>
    <property type="match status" value="1"/>
</dbReference>
<name>A0ABN2TED8_9ACTN</name>
<evidence type="ECO:0000313" key="3">
    <source>
        <dbReference type="EMBL" id="GAA2006806.1"/>
    </source>
</evidence>
<protein>
    <submittedName>
        <fullName evidence="3">Universal stress protein</fullName>
    </submittedName>
</protein>
<dbReference type="Pfam" id="PF00582">
    <property type="entry name" value="Usp"/>
    <property type="match status" value="2"/>
</dbReference>
<evidence type="ECO:0000259" key="2">
    <source>
        <dbReference type="Pfam" id="PF00582"/>
    </source>
</evidence>
<comment type="similarity">
    <text evidence="1">Belongs to the universal stress protein A family.</text>
</comment>
<dbReference type="EMBL" id="BAAAQM010000093">
    <property type="protein sequence ID" value="GAA2006806.1"/>
    <property type="molecule type" value="Genomic_DNA"/>
</dbReference>
<dbReference type="CDD" id="cd00293">
    <property type="entry name" value="USP-like"/>
    <property type="match status" value="1"/>
</dbReference>
<evidence type="ECO:0000256" key="1">
    <source>
        <dbReference type="ARBA" id="ARBA00008791"/>
    </source>
</evidence>
<keyword evidence="4" id="KW-1185">Reference proteome</keyword>
<feature type="domain" description="UspA" evidence="2">
    <location>
        <begin position="139"/>
        <end position="280"/>
    </location>
</feature>
<feature type="domain" description="UspA" evidence="2">
    <location>
        <begin position="5"/>
        <end position="131"/>
    </location>
</feature>
<dbReference type="InterPro" id="IPR006015">
    <property type="entry name" value="Universal_stress_UspA"/>
</dbReference>
<dbReference type="Gene3D" id="3.40.50.620">
    <property type="entry name" value="HUPs"/>
    <property type="match status" value="2"/>
</dbReference>
<dbReference type="SUPFAM" id="SSF52402">
    <property type="entry name" value="Adenine nucleotide alpha hydrolases-like"/>
    <property type="match status" value="2"/>
</dbReference>
<dbReference type="InterPro" id="IPR006016">
    <property type="entry name" value="UspA"/>
</dbReference>
<gene>
    <name evidence="3" type="ORF">GCM10009838_86430</name>
</gene>
<comment type="caution">
    <text evidence="3">The sequence shown here is derived from an EMBL/GenBank/DDBJ whole genome shotgun (WGS) entry which is preliminary data.</text>
</comment>
<dbReference type="PRINTS" id="PR01438">
    <property type="entry name" value="UNVRSLSTRESS"/>
</dbReference>
<accession>A0ABN2TED8</accession>
<dbReference type="RefSeq" id="WP_344663051.1">
    <property type="nucleotide sequence ID" value="NZ_BAAAQM010000093.1"/>
</dbReference>
<dbReference type="PANTHER" id="PTHR46268:SF6">
    <property type="entry name" value="UNIVERSAL STRESS PROTEIN UP12"/>
    <property type="match status" value="1"/>
</dbReference>
<sequence length="282" mass="29455">MDGVVIVGYDKTAAGERALAFAGFEAALHGVALEIVNVVPAAGGRSSAGPAGAVAAWTVAQGERTARTARPELRVTKYAAVGSPDQVLTREARGAGMLVLGERGHRDFAPLRRGAVTVDVLDRATCPVVVLSPVDHPPRQRVTVAVDLDEPIGELLAFAFAEAARRAGPLVVANVCEGHAVPDRRAFDEGDIRSEATLAADHVERLAAAAAPWRDRYPDVEVEEQVRTGSIGSALVDATRDGDLLIVGGRRHGDGRPGMEIGPAVHTLLHHAECPVAVVPIG</sequence>